<dbReference type="EMBL" id="VIGX01000026">
    <property type="protein sequence ID" value="TWS25577.1"/>
    <property type="molecule type" value="Genomic_DNA"/>
</dbReference>
<protein>
    <submittedName>
        <fullName evidence="1">Crossover junction endodeoxyribonuclease RuvC</fullName>
    </submittedName>
</protein>
<dbReference type="RefSeq" id="WP_146489252.1">
    <property type="nucleotide sequence ID" value="NZ_VIGX01000026.1"/>
</dbReference>
<proteinExistence type="predicted"/>
<evidence type="ECO:0000313" key="1">
    <source>
        <dbReference type="EMBL" id="TWS25577.1"/>
    </source>
</evidence>
<name>A0A5C5RRC4_9ACTN</name>
<sequence length="167" mass="17290">MSRLVAVDPGSRTTGWAAFDHGKLAYFGVIDNTGNLTPDDTSAEYIRSVYRQVARLHPQTIAVESVTAPKGFKGGVRAPINPEGMAGLGAAWSAVVLAALTSGAAVAHVAPAGHGSKPLGAYPAELVGDRERLSAGWQLRVGGGKLRHARSAFDIGRVALRLPVVAA</sequence>
<dbReference type="AlphaFoldDB" id="A0A5C5RRC4"/>
<comment type="caution">
    <text evidence="1">The sequence shown here is derived from an EMBL/GenBank/DDBJ whole genome shotgun (WGS) entry which is preliminary data.</text>
</comment>
<dbReference type="Proteomes" id="UP000319375">
    <property type="component" value="Unassembled WGS sequence"/>
</dbReference>
<organism evidence="1 2">
    <name type="scientific">Tsukamurella conjunctivitidis</name>
    <dbReference type="NCBI Taxonomy" id="2592068"/>
    <lineage>
        <taxon>Bacteria</taxon>
        <taxon>Bacillati</taxon>
        <taxon>Actinomycetota</taxon>
        <taxon>Actinomycetes</taxon>
        <taxon>Mycobacteriales</taxon>
        <taxon>Tsukamurellaceae</taxon>
        <taxon>Tsukamurella</taxon>
    </lineage>
</organism>
<dbReference type="InterPro" id="IPR012337">
    <property type="entry name" value="RNaseH-like_sf"/>
</dbReference>
<dbReference type="InterPro" id="IPR036397">
    <property type="entry name" value="RNaseH_sf"/>
</dbReference>
<dbReference type="GO" id="GO:0003676">
    <property type="term" value="F:nucleic acid binding"/>
    <property type="evidence" value="ECO:0007669"/>
    <property type="project" value="InterPro"/>
</dbReference>
<reference evidence="1 2" key="1">
    <citation type="submission" date="2019-06" db="EMBL/GenBank/DDBJ databases">
        <title>Tsukamurella conjunctivitidis sp. nov., Tsukamurella assacharolytica sp. nov. and Tsukamurella sputae sp. nov. isolated from patients with conjunctivitis, bacteraemia (lymphoma) and respiratory infection (sputum) in Hong Kong.</title>
        <authorList>
            <person name="Teng J.L.L."/>
            <person name="Lee H.H."/>
            <person name="Fong J.Y.H."/>
            <person name="Fok K.M.N."/>
            <person name="Lau S.K.P."/>
            <person name="Woo P.C.Y."/>
        </authorList>
    </citation>
    <scope>NUCLEOTIDE SEQUENCE [LARGE SCALE GENOMIC DNA]</scope>
    <source>
        <strain evidence="1 2">HKU72</strain>
    </source>
</reference>
<accession>A0A5C5RRC4</accession>
<dbReference type="OrthoDB" id="4465753at2"/>
<dbReference type="SUPFAM" id="SSF53098">
    <property type="entry name" value="Ribonuclease H-like"/>
    <property type="match status" value="1"/>
</dbReference>
<evidence type="ECO:0000313" key="2">
    <source>
        <dbReference type="Proteomes" id="UP000319375"/>
    </source>
</evidence>
<keyword evidence="2" id="KW-1185">Reference proteome</keyword>
<gene>
    <name evidence="1" type="ORF">FK530_22935</name>
</gene>
<dbReference type="Gene3D" id="3.30.420.10">
    <property type="entry name" value="Ribonuclease H-like superfamily/Ribonuclease H"/>
    <property type="match status" value="1"/>
</dbReference>